<organism evidence="1 2">
    <name type="scientific">Rhizomicrobium electricum</name>
    <dbReference type="NCBI Taxonomy" id="480070"/>
    <lineage>
        <taxon>Bacteria</taxon>
        <taxon>Pseudomonadati</taxon>
        <taxon>Pseudomonadota</taxon>
        <taxon>Alphaproteobacteria</taxon>
        <taxon>Micropepsales</taxon>
        <taxon>Micropepsaceae</taxon>
        <taxon>Rhizomicrobium</taxon>
    </lineage>
</organism>
<dbReference type="PIRSF" id="PIRSF031780">
    <property type="entry name" value="UCP031780"/>
    <property type="match status" value="1"/>
</dbReference>
<sequence length="104" mass="11743">MSESHNKHEHKWAFDEEVRFKATVRRNKLLGLWAAAELGLSGPEAEDYAKSVVASDMKEPGEEDVFRKVQGDFRARGVAVADEVLRKKMHEYSAQVRAELEANG</sequence>
<keyword evidence="2" id="KW-1185">Reference proteome</keyword>
<gene>
    <name evidence="1" type="ORF">GCM10008942_39880</name>
</gene>
<dbReference type="Proteomes" id="UP001499951">
    <property type="component" value="Unassembled WGS sequence"/>
</dbReference>
<dbReference type="EMBL" id="BAAADD010000013">
    <property type="protein sequence ID" value="GAA0586874.1"/>
    <property type="molecule type" value="Genomic_DNA"/>
</dbReference>
<dbReference type="Gene3D" id="1.10.790.20">
    <property type="entry name" value="Domain of unknown function DUF1476"/>
    <property type="match status" value="1"/>
</dbReference>
<dbReference type="InterPro" id="IPR009945">
    <property type="entry name" value="ATPase_inh_sub_z"/>
</dbReference>
<protein>
    <submittedName>
        <fullName evidence="1">DUF1476 domain-containing protein</fullName>
    </submittedName>
</protein>
<reference evidence="1 2" key="1">
    <citation type="journal article" date="2019" name="Int. J. Syst. Evol. Microbiol.">
        <title>The Global Catalogue of Microorganisms (GCM) 10K type strain sequencing project: providing services to taxonomists for standard genome sequencing and annotation.</title>
        <authorList>
            <consortium name="The Broad Institute Genomics Platform"/>
            <consortium name="The Broad Institute Genome Sequencing Center for Infectious Disease"/>
            <person name="Wu L."/>
            <person name="Ma J."/>
        </authorList>
    </citation>
    <scope>NUCLEOTIDE SEQUENCE [LARGE SCALE GENOMIC DNA]</scope>
    <source>
        <strain evidence="1 2">JCM 15089</strain>
    </source>
</reference>
<dbReference type="Pfam" id="PF07345">
    <property type="entry name" value="ATPaseInh_sub_z"/>
    <property type="match status" value="1"/>
</dbReference>
<proteinExistence type="predicted"/>
<dbReference type="RefSeq" id="WP_166937388.1">
    <property type="nucleotide sequence ID" value="NZ_BAAADD010000013.1"/>
</dbReference>
<accession>A0ABN1FB32</accession>
<name>A0ABN1FB32_9PROT</name>
<comment type="caution">
    <text evidence="1">The sequence shown here is derived from an EMBL/GenBank/DDBJ whole genome shotgun (WGS) entry which is preliminary data.</text>
</comment>
<dbReference type="InterPro" id="IPR038293">
    <property type="entry name" value="ATPase_inh_sub_z_sf"/>
</dbReference>
<evidence type="ECO:0000313" key="2">
    <source>
        <dbReference type="Proteomes" id="UP001499951"/>
    </source>
</evidence>
<evidence type="ECO:0000313" key="1">
    <source>
        <dbReference type="EMBL" id="GAA0586874.1"/>
    </source>
</evidence>